<evidence type="ECO:0000256" key="7">
    <source>
        <dbReference type="RuleBase" id="RU363032"/>
    </source>
</evidence>
<evidence type="ECO:0000256" key="1">
    <source>
        <dbReference type="ARBA" id="ARBA00004651"/>
    </source>
</evidence>
<keyword evidence="5 7" id="KW-1133">Transmembrane helix</keyword>
<feature type="transmembrane region" description="Helical" evidence="7">
    <location>
        <begin position="510"/>
        <end position="533"/>
    </location>
</feature>
<evidence type="ECO:0000259" key="9">
    <source>
        <dbReference type="PROSITE" id="PS50928"/>
    </source>
</evidence>
<feature type="transmembrane region" description="Helical" evidence="7">
    <location>
        <begin position="553"/>
        <end position="577"/>
    </location>
</feature>
<feature type="transmembrane region" description="Helical" evidence="7">
    <location>
        <begin position="213"/>
        <end position="234"/>
    </location>
</feature>
<organism evidence="10 11">
    <name type="scientific">Actinomyces marmotae</name>
    <dbReference type="NCBI Taxonomy" id="2737173"/>
    <lineage>
        <taxon>Bacteria</taxon>
        <taxon>Bacillati</taxon>
        <taxon>Actinomycetota</taxon>
        <taxon>Actinomycetes</taxon>
        <taxon>Actinomycetales</taxon>
        <taxon>Actinomycetaceae</taxon>
        <taxon>Actinomyces</taxon>
    </lineage>
</organism>
<comment type="subcellular location">
    <subcellularLocation>
        <location evidence="1 7">Cell membrane</location>
        <topology evidence="1 7">Multi-pass membrane protein</topology>
    </subcellularLocation>
</comment>
<dbReference type="RefSeq" id="WP_159624363.1">
    <property type="nucleotide sequence ID" value="NZ_CP053642.1"/>
</dbReference>
<keyword evidence="3" id="KW-1003">Cell membrane</keyword>
<evidence type="ECO:0000256" key="4">
    <source>
        <dbReference type="ARBA" id="ARBA00022692"/>
    </source>
</evidence>
<feature type="transmembrane region" description="Helical" evidence="7">
    <location>
        <begin position="320"/>
        <end position="349"/>
    </location>
</feature>
<evidence type="ECO:0000313" key="11">
    <source>
        <dbReference type="Proteomes" id="UP000504752"/>
    </source>
</evidence>
<dbReference type="KEGG" id="amam:HPC72_00215"/>
<feature type="compositionally biased region" description="Low complexity" evidence="8">
    <location>
        <begin position="7"/>
        <end position="29"/>
    </location>
</feature>
<evidence type="ECO:0000256" key="3">
    <source>
        <dbReference type="ARBA" id="ARBA00022475"/>
    </source>
</evidence>
<feature type="transmembrane region" description="Helical" evidence="7">
    <location>
        <begin position="169"/>
        <end position="192"/>
    </location>
</feature>
<dbReference type="GO" id="GO:0005886">
    <property type="term" value="C:plasma membrane"/>
    <property type="evidence" value="ECO:0007669"/>
    <property type="project" value="UniProtKB-SubCell"/>
</dbReference>
<accession>A0A6M8B2E7</accession>
<reference evidence="10 11" key="1">
    <citation type="submission" date="2020-05" db="EMBL/GenBank/DDBJ databases">
        <title>Actinomyces sp. zg-325.</title>
        <authorList>
            <person name="Yang C."/>
        </authorList>
    </citation>
    <scope>NUCLEOTIDE SEQUENCE [LARGE SCALE GENOMIC DNA]</scope>
    <source>
        <strain evidence="11">zg-325</strain>
    </source>
</reference>
<dbReference type="PANTHER" id="PTHR30183">
    <property type="entry name" value="MOLYBDENUM TRANSPORT SYSTEM PERMEASE PROTEIN MODB"/>
    <property type="match status" value="1"/>
</dbReference>
<dbReference type="PANTHER" id="PTHR30183:SF7">
    <property type="entry name" value="FERRIC TRANSPORT SYSTEM PERMEASE PROTEIN FBPB 1-RELATED"/>
    <property type="match status" value="1"/>
</dbReference>
<dbReference type="Gene3D" id="1.10.3720.10">
    <property type="entry name" value="MetI-like"/>
    <property type="match status" value="2"/>
</dbReference>
<gene>
    <name evidence="10" type="ORF">HPC72_00215</name>
</gene>
<dbReference type="InterPro" id="IPR035906">
    <property type="entry name" value="MetI-like_sf"/>
</dbReference>
<evidence type="ECO:0000256" key="5">
    <source>
        <dbReference type="ARBA" id="ARBA00022989"/>
    </source>
</evidence>
<keyword evidence="6 7" id="KW-0472">Membrane</keyword>
<feature type="transmembrane region" description="Helical" evidence="7">
    <location>
        <begin position="40"/>
        <end position="61"/>
    </location>
</feature>
<dbReference type="GO" id="GO:0055085">
    <property type="term" value="P:transmembrane transport"/>
    <property type="evidence" value="ECO:0007669"/>
    <property type="project" value="InterPro"/>
</dbReference>
<feature type="region of interest" description="Disordered" evidence="8">
    <location>
        <begin position="1"/>
        <end position="33"/>
    </location>
</feature>
<evidence type="ECO:0000256" key="2">
    <source>
        <dbReference type="ARBA" id="ARBA00022448"/>
    </source>
</evidence>
<dbReference type="CDD" id="cd06261">
    <property type="entry name" value="TM_PBP2"/>
    <property type="match status" value="2"/>
</dbReference>
<feature type="transmembrane region" description="Helical" evidence="7">
    <location>
        <begin position="125"/>
        <end position="149"/>
    </location>
</feature>
<dbReference type="Proteomes" id="UP000504752">
    <property type="component" value="Chromosome"/>
</dbReference>
<evidence type="ECO:0000256" key="8">
    <source>
        <dbReference type="SAM" id="MobiDB-lite"/>
    </source>
</evidence>
<feature type="transmembrane region" description="Helical" evidence="7">
    <location>
        <begin position="408"/>
        <end position="428"/>
    </location>
</feature>
<dbReference type="EMBL" id="CP053642">
    <property type="protein sequence ID" value="QKD78897.1"/>
    <property type="molecule type" value="Genomic_DNA"/>
</dbReference>
<dbReference type="PROSITE" id="PS50928">
    <property type="entry name" value="ABC_TM1"/>
    <property type="match status" value="2"/>
</dbReference>
<name>A0A6M8B2E7_9ACTO</name>
<keyword evidence="11" id="KW-1185">Reference proteome</keyword>
<feature type="transmembrane region" description="Helical" evidence="7">
    <location>
        <begin position="269"/>
        <end position="288"/>
    </location>
</feature>
<comment type="similarity">
    <text evidence="7">Belongs to the binding-protein-dependent transport system permease family.</text>
</comment>
<sequence length="590" mass="61324">MTAITLPSPGGAAPAAPADPASRGQASAGRRARTRVKQDPVTIAILVVVLAALIALVLLPLSRILGEAVSAKGMAVLRVIVSSSANRTTVLNTLLMGVVVGAVGTLVGFLLAYVQVRVRFRGKRLFHLICLLPVVSPPFAVATAAITLFGRNGIISTQMLGQHWNIYGLNGLTLVLVLSFFPVAYMNLAGMLRSLDPAMEEAAASLGASRWTVFRTVTLPMLVPGLGASFLLLFTEAIADLANPLVIGGDFTVLASRAYIAITGEYNTAAGAAYSLALLVPSLLVFLVQRYWSKHASTVTVTGKPAGSFKLLGGPARVPLLAVSGMILALVVAIYAAVVVGGFVEILGVNNAFTMRHFNYVLSGIGNDAIVDTTILALLATPVAGLLGMLVAWLVVVRMRRGAGIVDFLGMLGLAVPGTVLGIGYLVTFNKPVALFGANIIPPLAGGGAVMGGALAIVMVYTARSMPAGQRSGIASLHQIDKAIDEASTSLGASGAQTFRRVTLPLIRPAFLTGLVYAFARSMTTLSPIIFITTPHTKIMTSQILAEVDAGRFGNAFAFCTILIVIVMTVIGGLNLLMRGRAGQARSDAG</sequence>
<keyword evidence="2 7" id="KW-0813">Transport</keyword>
<feature type="domain" description="ABC transmembrane type-1" evidence="9">
    <location>
        <begin position="90"/>
        <end position="289"/>
    </location>
</feature>
<dbReference type="SUPFAM" id="SSF161098">
    <property type="entry name" value="MetI-like"/>
    <property type="match status" value="2"/>
</dbReference>
<dbReference type="InterPro" id="IPR000515">
    <property type="entry name" value="MetI-like"/>
</dbReference>
<keyword evidence="4 7" id="KW-0812">Transmembrane</keyword>
<proteinExistence type="inferred from homology"/>
<feature type="transmembrane region" description="Helical" evidence="7">
    <location>
        <begin position="94"/>
        <end position="113"/>
    </location>
</feature>
<evidence type="ECO:0000256" key="6">
    <source>
        <dbReference type="ARBA" id="ARBA00023136"/>
    </source>
</evidence>
<protein>
    <submittedName>
        <fullName evidence="10">Iron ABC transporter permease</fullName>
    </submittedName>
</protein>
<dbReference type="Pfam" id="PF00528">
    <property type="entry name" value="BPD_transp_1"/>
    <property type="match status" value="2"/>
</dbReference>
<feature type="transmembrane region" description="Helical" evidence="7">
    <location>
        <begin position="440"/>
        <end position="461"/>
    </location>
</feature>
<dbReference type="AlphaFoldDB" id="A0A6M8B2E7"/>
<feature type="transmembrane region" description="Helical" evidence="7">
    <location>
        <begin position="369"/>
        <end position="396"/>
    </location>
</feature>
<feature type="domain" description="ABC transmembrane type-1" evidence="9">
    <location>
        <begin position="370"/>
        <end position="572"/>
    </location>
</feature>
<evidence type="ECO:0000313" key="10">
    <source>
        <dbReference type="EMBL" id="QKD78897.1"/>
    </source>
</evidence>